<feature type="domain" description="PAC" evidence="9">
    <location>
        <begin position="98"/>
        <end position="149"/>
    </location>
</feature>
<protein>
    <recommendedName>
        <fullName evidence="2">histidine kinase</fullName>
        <ecNumber evidence="2">2.7.13.3</ecNumber>
    </recommendedName>
</protein>
<accession>A0A4Z0BPJ6</accession>
<dbReference type="Pfam" id="PF13426">
    <property type="entry name" value="PAS_9"/>
    <property type="match status" value="1"/>
</dbReference>
<dbReference type="InterPro" id="IPR000014">
    <property type="entry name" value="PAS"/>
</dbReference>
<dbReference type="Gene3D" id="3.30.450.20">
    <property type="entry name" value="PAS domain"/>
    <property type="match status" value="4"/>
</dbReference>
<evidence type="ECO:0000259" key="9">
    <source>
        <dbReference type="PROSITE" id="PS50113"/>
    </source>
</evidence>
<dbReference type="PANTHER" id="PTHR43304">
    <property type="entry name" value="PHYTOCHROME-LIKE PROTEIN CPH1"/>
    <property type="match status" value="1"/>
</dbReference>
<dbReference type="Pfam" id="PF00512">
    <property type="entry name" value="HisKA"/>
    <property type="match status" value="1"/>
</dbReference>
<evidence type="ECO:0000313" key="10">
    <source>
        <dbReference type="EMBL" id="TFZ00682.1"/>
    </source>
</evidence>
<dbReference type="SUPFAM" id="SSF55874">
    <property type="entry name" value="ATPase domain of HSP90 chaperone/DNA topoisomerase II/histidine kinase"/>
    <property type="match status" value="1"/>
</dbReference>
<proteinExistence type="predicted"/>
<dbReference type="SMART" id="SM00388">
    <property type="entry name" value="HisKA"/>
    <property type="match status" value="1"/>
</dbReference>
<dbReference type="FunFam" id="3.30.450.20:FF:000099">
    <property type="entry name" value="Sensory box sensor histidine kinase"/>
    <property type="match status" value="1"/>
</dbReference>
<dbReference type="SUPFAM" id="SSF55781">
    <property type="entry name" value="GAF domain-like"/>
    <property type="match status" value="1"/>
</dbReference>
<feature type="domain" description="PAC" evidence="9">
    <location>
        <begin position="224"/>
        <end position="276"/>
    </location>
</feature>
<dbReference type="AlphaFoldDB" id="A0A4Z0BPJ6"/>
<dbReference type="Pfam" id="PF02518">
    <property type="entry name" value="HATPase_c"/>
    <property type="match status" value="1"/>
</dbReference>
<evidence type="ECO:0000259" key="8">
    <source>
        <dbReference type="PROSITE" id="PS50112"/>
    </source>
</evidence>
<reference evidence="10 11" key="1">
    <citation type="submission" date="2019-03" db="EMBL/GenBank/DDBJ databases">
        <title>Ramlibacter henchirensis DSM 14656, whole genome shotgun sequence.</title>
        <authorList>
            <person name="Zhang X."/>
            <person name="Feng G."/>
            <person name="Zhu H."/>
        </authorList>
    </citation>
    <scope>NUCLEOTIDE SEQUENCE [LARGE SCALE GENOMIC DNA]</scope>
    <source>
        <strain evidence="10 11">DSM 14656</strain>
    </source>
</reference>
<dbReference type="InterPro" id="IPR036890">
    <property type="entry name" value="HATPase_C_sf"/>
</dbReference>
<dbReference type="PROSITE" id="PS50112">
    <property type="entry name" value="PAS"/>
    <property type="match status" value="2"/>
</dbReference>
<dbReference type="Gene3D" id="3.30.450.40">
    <property type="match status" value="1"/>
</dbReference>
<keyword evidence="11" id="KW-1185">Reference proteome</keyword>
<evidence type="ECO:0000256" key="2">
    <source>
        <dbReference type="ARBA" id="ARBA00012438"/>
    </source>
</evidence>
<dbReference type="InterPro" id="IPR029016">
    <property type="entry name" value="GAF-like_dom_sf"/>
</dbReference>
<organism evidence="10 11">
    <name type="scientific">Ramlibacter henchirensis</name>
    <dbReference type="NCBI Taxonomy" id="204072"/>
    <lineage>
        <taxon>Bacteria</taxon>
        <taxon>Pseudomonadati</taxon>
        <taxon>Pseudomonadota</taxon>
        <taxon>Betaproteobacteria</taxon>
        <taxon>Burkholderiales</taxon>
        <taxon>Comamonadaceae</taxon>
        <taxon>Ramlibacter</taxon>
    </lineage>
</organism>
<dbReference type="CDD" id="cd00130">
    <property type="entry name" value="PAS"/>
    <property type="match status" value="3"/>
</dbReference>
<dbReference type="Proteomes" id="UP000298180">
    <property type="component" value="Unassembled WGS sequence"/>
</dbReference>
<gene>
    <name evidence="10" type="ORF">EZ313_19730</name>
</gene>
<dbReference type="SMART" id="SM00091">
    <property type="entry name" value="PAS"/>
    <property type="match status" value="3"/>
</dbReference>
<evidence type="ECO:0000256" key="4">
    <source>
        <dbReference type="ARBA" id="ARBA00022679"/>
    </source>
</evidence>
<dbReference type="SUPFAM" id="SSF47384">
    <property type="entry name" value="Homodimeric domain of signal transducing histidine kinase"/>
    <property type="match status" value="1"/>
</dbReference>
<feature type="domain" description="PAS" evidence="8">
    <location>
        <begin position="277"/>
        <end position="316"/>
    </location>
</feature>
<dbReference type="InterPro" id="IPR005467">
    <property type="entry name" value="His_kinase_dom"/>
</dbReference>
<dbReference type="InterPro" id="IPR052162">
    <property type="entry name" value="Sensor_kinase/Photoreceptor"/>
</dbReference>
<feature type="domain" description="PAC" evidence="9">
    <location>
        <begin position="347"/>
        <end position="399"/>
    </location>
</feature>
<dbReference type="Gene3D" id="3.30.565.10">
    <property type="entry name" value="Histidine kinase-like ATPase, C-terminal domain"/>
    <property type="match status" value="1"/>
</dbReference>
<keyword evidence="5" id="KW-0418">Kinase</keyword>
<dbReference type="EC" id="2.7.13.3" evidence="2"/>
<dbReference type="Gene3D" id="2.10.70.100">
    <property type="match status" value="1"/>
</dbReference>
<evidence type="ECO:0000256" key="5">
    <source>
        <dbReference type="ARBA" id="ARBA00022777"/>
    </source>
</evidence>
<evidence type="ECO:0000313" key="11">
    <source>
        <dbReference type="Proteomes" id="UP000298180"/>
    </source>
</evidence>
<dbReference type="SMART" id="SM00387">
    <property type="entry name" value="HATPase_c"/>
    <property type="match status" value="1"/>
</dbReference>
<dbReference type="GO" id="GO:0006355">
    <property type="term" value="P:regulation of DNA-templated transcription"/>
    <property type="evidence" value="ECO:0007669"/>
    <property type="project" value="InterPro"/>
</dbReference>
<name>A0A4Z0BPJ6_9BURK</name>
<feature type="domain" description="PAC" evidence="9">
    <location>
        <begin position="648"/>
        <end position="699"/>
    </location>
</feature>
<dbReference type="InterPro" id="IPR003661">
    <property type="entry name" value="HisK_dim/P_dom"/>
</dbReference>
<keyword evidence="3" id="KW-0597">Phosphoprotein</keyword>
<dbReference type="PROSITE" id="PS50109">
    <property type="entry name" value="HIS_KIN"/>
    <property type="match status" value="1"/>
</dbReference>
<dbReference type="InterPro" id="IPR000700">
    <property type="entry name" value="PAS-assoc_C"/>
</dbReference>
<evidence type="ECO:0000256" key="1">
    <source>
        <dbReference type="ARBA" id="ARBA00000085"/>
    </source>
</evidence>
<keyword evidence="4" id="KW-0808">Transferase</keyword>
<dbReference type="SMART" id="SM00086">
    <property type="entry name" value="PAC"/>
    <property type="match status" value="4"/>
</dbReference>
<dbReference type="NCBIfam" id="TIGR00229">
    <property type="entry name" value="sensory_box"/>
    <property type="match status" value="3"/>
</dbReference>
<dbReference type="CDD" id="cd00082">
    <property type="entry name" value="HisKA"/>
    <property type="match status" value="1"/>
</dbReference>
<dbReference type="OrthoDB" id="8559580at2"/>
<dbReference type="InterPro" id="IPR003594">
    <property type="entry name" value="HATPase_dom"/>
</dbReference>
<dbReference type="EMBL" id="SMLM01000003">
    <property type="protein sequence ID" value="TFZ00682.1"/>
    <property type="molecule type" value="Genomic_DNA"/>
</dbReference>
<evidence type="ECO:0000259" key="7">
    <source>
        <dbReference type="PROSITE" id="PS50109"/>
    </source>
</evidence>
<dbReference type="Pfam" id="PF08447">
    <property type="entry name" value="PAS_3"/>
    <property type="match status" value="2"/>
</dbReference>
<evidence type="ECO:0000256" key="3">
    <source>
        <dbReference type="ARBA" id="ARBA00022553"/>
    </source>
</evidence>
<dbReference type="InterPro" id="IPR013655">
    <property type="entry name" value="PAS_fold_3"/>
</dbReference>
<comment type="caution">
    <text evidence="10">The sequence shown here is derived from an EMBL/GenBank/DDBJ whole genome shotgun (WGS) entry which is preliminary data.</text>
</comment>
<comment type="catalytic activity">
    <reaction evidence="1">
        <text>ATP + protein L-histidine = ADP + protein N-phospho-L-histidine.</text>
        <dbReference type="EC" id="2.7.13.3"/>
    </reaction>
</comment>
<dbReference type="InterPro" id="IPR036097">
    <property type="entry name" value="HisK_dim/P_sf"/>
</dbReference>
<dbReference type="Pfam" id="PF00989">
    <property type="entry name" value="PAS"/>
    <property type="match status" value="1"/>
</dbReference>
<dbReference type="Gene3D" id="1.10.287.130">
    <property type="match status" value="1"/>
</dbReference>
<dbReference type="SUPFAM" id="SSF55785">
    <property type="entry name" value="PYP-like sensor domain (PAS domain)"/>
    <property type="match status" value="4"/>
</dbReference>
<dbReference type="PANTHER" id="PTHR43304:SF1">
    <property type="entry name" value="PAC DOMAIN-CONTAINING PROTEIN"/>
    <property type="match status" value="1"/>
</dbReference>
<dbReference type="InterPro" id="IPR004358">
    <property type="entry name" value="Sig_transdc_His_kin-like_C"/>
</dbReference>
<feature type="domain" description="PAS" evidence="8">
    <location>
        <begin position="24"/>
        <end position="94"/>
    </location>
</feature>
<dbReference type="RefSeq" id="WP_135265020.1">
    <property type="nucleotide sequence ID" value="NZ_SMLM01000003.1"/>
</dbReference>
<dbReference type="InterPro" id="IPR013767">
    <property type="entry name" value="PAS_fold"/>
</dbReference>
<feature type="region of interest" description="Disordered" evidence="6">
    <location>
        <begin position="1"/>
        <end position="20"/>
    </location>
</feature>
<dbReference type="PROSITE" id="PS50113">
    <property type="entry name" value="PAC"/>
    <property type="match status" value="4"/>
</dbReference>
<sequence length="938" mass="104290">MGWPRHQPADITGRQRTGETSHELQELWRVAFEANPTMYFIVDEAGAIVSVNRLGAQQLGYAVGELVGQPVLNVFFEPDRAIVQKNADNCLRHPGRSFRWEARKVRKDGTMLWVRETANAVLLPDNRPVLLVGCEDVTERKHAEQALRDSEERFRTLVEFSFDVYWESDAQHRFTRQEYGPELADAPARRSELGKTRWEVPYLEPDEEAWRRHRATLDAHLPFRDFELARPTPDGGKRYVSVSGLPVFDETGAFVGYRGVGRHITESKLAEQALRQREKELREIVETMPAMVFVADASGRNSMGNRRWLEYAGLAPGAVGSPAPVHPDDDARYRAARAHSIATGEPFEQEVRLRRFDGEYRWFLSRAVPLRDDQGRILKWYGVLTDIHDRKVAEEERAAHVWFLERMDRINRAMQGTNDLEQMTSDVLDAVLEVFGCDRAWLVYPCDPGAPSWKAVMEHTRPQFSGAFALGADVPLSPDTASTFRAALAAEGAALVFDPHGLQVTASAERFGVLSQVATVVRPRVDRPYLFGLHQCSHARVWSEPEKRLVEEIGRRLEDVLTSLLIFRSLRESERKLEEAQRIGRMGYFEYDLGTQSLTLSDEACRIYGVEQHQLSSWQGRVLELVHAEDRDTLTGAIAAAAGRNGRFAVEFRALRPDGEVRIVHSRGEATGDAAQGLRAFGTLQDITQLRNAQEALRDAEAALARANRVTTLGVLAASIAHEVNQPLGAITTSAASCARWLAAEPPQMEKARSALQRIGADGKRAAHVVDRIRALVNRQAPRTARLDLGEAILEVVALTRNEVRRNAIVLDTSLAPDVPPIEGDRVQLQQVVLNLIVNAVEAMSGSGPATRELAIASSWDGANTVTVEVRDSGPGVDPDRADRLFEPFYTSKADGIGMGLSISRSIIEAHGGWLSVTPNLPSGAVFRFSLPVDPPVS</sequence>
<evidence type="ECO:0000256" key="6">
    <source>
        <dbReference type="SAM" id="MobiDB-lite"/>
    </source>
</evidence>
<dbReference type="GO" id="GO:0000155">
    <property type="term" value="F:phosphorelay sensor kinase activity"/>
    <property type="evidence" value="ECO:0007669"/>
    <property type="project" value="InterPro"/>
</dbReference>
<dbReference type="InterPro" id="IPR035965">
    <property type="entry name" value="PAS-like_dom_sf"/>
</dbReference>
<dbReference type="PRINTS" id="PR00344">
    <property type="entry name" value="BCTRLSENSOR"/>
</dbReference>
<feature type="domain" description="Histidine kinase" evidence="7">
    <location>
        <begin position="719"/>
        <end position="935"/>
    </location>
</feature>
<dbReference type="InterPro" id="IPR001610">
    <property type="entry name" value="PAC"/>
</dbReference>